<proteinExistence type="predicted"/>
<keyword evidence="1" id="KW-0812">Transmembrane</keyword>
<feature type="transmembrane region" description="Helical" evidence="1">
    <location>
        <begin position="402"/>
        <end position="423"/>
    </location>
</feature>
<dbReference type="EMBL" id="VJMH01006396">
    <property type="protein sequence ID" value="KAF0690037.1"/>
    <property type="molecule type" value="Genomic_DNA"/>
</dbReference>
<evidence type="ECO:0000256" key="1">
    <source>
        <dbReference type="SAM" id="Phobius"/>
    </source>
</evidence>
<reference evidence="2" key="2">
    <citation type="submission" date="2019-06" db="EMBL/GenBank/DDBJ databases">
        <title>Genomics analysis of Aphanomyces spp. identifies a new class of oomycete effector associated with host adaptation.</title>
        <authorList>
            <person name="Gaulin E."/>
        </authorList>
    </citation>
    <scope>NUCLEOTIDE SEQUENCE</scope>
    <source>
        <strain evidence="2">CBS 578.67</strain>
    </source>
</reference>
<evidence type="ECO:0000313" key="4">
    <source>
        <dbReference type="Proteomes" id="UP000332933"/>
    </source>
</evidence>
<reference evidence="3 4" key="1">
    <citation type="submission" date="2019-03" db="EMBL/GenBank/DDBJ databases">
        <authorList>
            <person name="Gaulin E."/>
            <person name="Dumas B."/>
        </authorList>
    </citation>
    <scope>NUCLEOTIDE SEQUENCE [LARGE SCALE GENOMIC DNA]</scope>
    <source>
        <strain evidence="3">CBS 568.67</strain>
    </source>
</reference>
<organism evidence="3 4">
    <name type="scientific">Aphanomyces stellatus</name>
    <dbReference type="NCBI Taxonomy" id="120398"/>
    <lineage>
        <taxon>Eukaryota</taxon>
        <taxon>Sar</taxon>
        <taxon>Stramenopiles</taxon>
        <taxon>Oomycota</taxon>
        <taxon>Saprolegniomycetes</taxon>
        <taxon>Saprolegniales</taxon>
        <taxon>Verrucalvaceae</taxon>
        <taxon>Aphanomyces</taxon>
    </lineage>
</organism>
<sequence>MRPSRASQYVVVKEKGGALLDRLVHVINRIVSPPTQRRIARGYHVTTVWLGSLLGTAVLFLVCVDAVANNWALNDFIGNALQFRTPVAPMQSLADLPAYYSFATGFAPSNLSLVGYWMIDTAVQEIASDSSDIYLLTAGTYHVTGPDMDFCNGFARTFTVDLTRPVKLAFVEDSITFLLGDAISHAFTDDLVAKQAPNTSTIKSLTDMGYRGTRMQTKLQMTTTIPIKNSSATQLILATYYRVYSKAYCTGCNPMAEVNRGTCNLTLTYTDATRRVKVSVSKMVLGAEHDVGLMFHRDVYSTIAAVIKYIAIFIASAGFLASRKTVQWREEDATKVETLWHKLVDMIAPKYFPHLSHTLRFDLFCYNSDLFVLLFVVSNILDMNSAFMFIREVHVINQYDVHFTMSLQLFALSTRLLWFNLGMLKLAKLFVHVISPAAYCGDSVVMPLLNLSSVTALYLSAILLFYVPEYVEYNNSLRADIKSRAEQLDGVFVDFFNSFYVRGMPAIVIGLVLNMVGVLAFDHVTMWAFWRRLQKNSLSRQAMYNSTSVLCDFVSDVHEVDNDEPTTDASHRRTTTDKSVVMQCKARRLSTLQWYFMSHMVCFGLPERELSKKKSAAAAATTAAAKDDNATGDGKTILYVVGQSESGHLHLLDDHLVDVKSLAFNIKILRDTAVEIK</sequence>
<feature type="transmembrane region" description="Helical" evidence="1">
    <location>
        <begin position="47"/>
        <end position="68"/>
    </location>
</feature>
<evidence type="ECO:0000313" key="3">
    <source>
        <dbReference type="EMBL" id="VFT95282.1"/>
    </source>
</evidence>
<dbReference type="Proteomes" id="UP000332933">
    <property type="component" value="Unassembled WGS sequence"/>
</dbReference>
<protein>
    <submittedName>
        <fullName evidence="3">Aste57867_18546 protein</fullName>
    </submittedName>
</protein>
<feature type="transmembrane region" description="Helical" evidence="1">
    <location>
        <begin position="444"/>
        <end position="467"/>
    </location>
</feature>
<accession>A0A485LC77</accession>
<evidence type="ECO:0000313" key="2">
    <source>
        <dbReference type="EMBL" id="KAF0690037.1"/>
    </source>
</evidence>
<dbReference type="AlphaFoldDB" id="A0A485LC77"/>
<feature type="transmembrane region" description="Helical" evidence="1">
    <location>
        <begin position="506"/>
        <end position="530"/>
    </location>
</feature>
<gene>
    <name evidence="3" type="primary">Aste57867_18546</name>
    <name evidence="2" type="ORF">As57867_018484</name>
    <name evidence="3" type="ORF">ASTE57867_18546</name>
</gene>
<keyword evidence="1" id="KW-1133">Transmembrane helix</keyword>
<feature type="transmembrane region" description="Helical" evidence="1">
    <location>
        <begin position="299"/>
        <end position="321"/>
    </location>
</feature>
<name>A0A485LC77_9STRA</name>
<dbReference type="EMBL" id="CAADRA010006417">
    <property type="protein sequence ID" value="VFT95282.1"/>
    <property type="molecule type" value="Genomic_DNA"/>
</dbReference>
<keyword evidence="4" id="KW-1185">Reference proteome</keyword>
<feature type="transmembrane region" description="Helical" evidence="1">
    <location>
        <begin position="370"/>
        <end position="390"/>
    </location>
</feature>
<keyword evidence="1" id="KW-0472">Membrane</keyword>